<dbReference type="Gene3D" id="3.40.50.1000">
    <property type="entry name" value="HAD superfamily/HAD-like"/>
    <property type="match status" value="2"/>
</dbReference>
<dbReference type="PANTHER" id="PTHR19288">
    <property type="entry name" value="4-NITROPHENYLPHOSPHATASE-RELATED"/>
    <property type="match status" value="1"/>
</dbReference>
<keyword evidence="1 2" id="KW-0378">Hydrolase</keyword>
<dbReference type="PIRSF" id="PIRSF000915">
    <property type="entry name" value="PGP-type_phosphatase"/>
    <property type="match status" value="1"/>
</dbReference>
<dbReference type="SUPFAM" id="SSF56784">
    <property type="entry name" value="HAD-like"/>
    <property type="match status" value="1"/>
</dbReference>
<organism evidence="6 7">
    <name type="scientific">Pristionchus fissidentatus</name>
    <dbReference type="NCBI Taxonomy" id="1538716"/>
    <lineage>
        <taxon>Eukaryota</taxon>
        <taxon>Metazoa</taxon>
        <taxon>Ecdysozoa</taxon>
        <taxon>Nematoda</taxon>
        <taxon>Chromadorea</taxon>
        <taxon>Rhabditida</taxon>
        <taxon>Rhabditina</taxon>
        <taxon>Diplogasteromorpha</taxon>
        <taxon>Diplogasteroidea</taxon>
        <taxon>Neodiplogasteridae</taxon>
        <taxon>Pristionchus</taxon>
    </lineage>
</organism>
<reference evidence="6" key="1">
    <citation type="submission" date="2023-10" db="EMBL/GenBank/DDBJ databases">
        <title>Genome assembly of Pristionchus species.</title>
        <authorList>
            <person name="Yoshida K."/>
            <person name="Sommer R.J."/>
        </authorList>
    </citation>
    <scope>NUCLEOTIDE SEQUENCE</scope>
    <source>
        <strain evidence="6">RS5133</strain>
    </source>
</reference>
<dbReference type="PANTHER" id="PTHR19288:SF93">
    <property type="entry name" value="FI11325P-RELATED"/>
    <property type="match status" value="1"/>
</dbReference>
<feature type="binding site" evidence="5">
    <location>
        <position position="25"/>
    </location>
    <ligand>
        <name>Mg(2+)</name>
        <dbReference type="ChEBI" id="CHEBI:18420"/>
    </ligand>
</feature>
<feature type="active site" description="Nucleophile" evidence="3">
    <location>
        <position position="23"/>
    </location>
</feature>
<evidence type="ECO:0008006" key="8">
    <source>
        <dbReference type="Google" id="ProtNLM"/>
    </source>
</evidence>
<evidence type="ECO:0000256" key="1">
    <source>
        <dbReference type="ARBA" id="ARBA00022801"/>
    </source>
</evidence>
<sequence length="294" mass="32861">MSEFPVPVLSQEDFFNYDAYLLDADGTLWTEDVTIEGAVKIVEELISRGKKVFVLTNNSSRSTRRYVQKLTRLGFPVNENNIISPNTIIIDFLKRNPHFMRKGIYLIGNIGVKEAIEEELNVECFGIGLDPMPSGDSFPSTVDMQKEASAVIVADDPHFSYMKLIKATNYLADPNCGFFIANEDRTLPNDGYILPGTGCFAAALRCSVYPREPLVCGKPGELMGRYLVNNMDLKKETTIMIGDRLDTDVKFGNVSGFDTCWVRTGTNSIDDVNRAIDENDETLIPKFTFSFADL</sequence>
<feature type="active site" description="Nucleophile" evidence="3">
    <location>
        <position position="25"/>
    </location>
</feature>
<dbReference type="Pfam" id="PF13242">
    <property type="entry name" value="Hydrolase_like"/>
    <property type="match status" value="1"/>
</dbReference>
<feature type="binding site" evidence="5">
    <location>
        <position position="243"/>
    </location>
    <ligand>
        <name>Mg(2+)</name>
        <dbReference type="ChEBI" id="CHEBI:18420"/>
    </ligand>
</feature>
<dbReference type="InterPro" id="IPR006357">
    <property type="entry name" value="HAD-SF_hydro_IIA"/>
</dbReference>
<proteinExistence type="inferred from homology"/>
<dbReference type="GO" id="GO:0016791">
    <property type="term" value="F:phosphatase activity"/>
    <property type="evidence" value="ECO:0007669"/>
    <property type="project" value="InterPro"/>
</dbReference>
<evidence type="ECO:0000256" key="5">
    <source>
        <dbReference type="PIRSR" id="PIRSR000915-3"/>
    </source>
</evidence>
<comment type="cofactor">
    <cofactor evidence="5">
        <name>Mg(2+)</name>
        <dbReference type="ChEBI" id="CHEBI:18420"/>
    </cofactor>
    <text evidence="5">Divalent metal ions. Mg(2+) is the most effective.</text>
</comment>
<gene>
    <name evidence="6" type="ORF">PFISCL1PPCAC_14600</name>
</gene>
<evidence type="ECO:0000256" key="3">
    <source>
        <dbReference type="PIRSR" id="PIRSR000915-1"/>
    </source>
</evidence>
<dbReference type="NCBIfam" id="TIGR01460">
    <property type="entry name" value="HAD-SF-IIA"/>
    <property type="match status" value="1"/>
</dbReference>
<dbReference type="GO" id="GO:0046872">
    <property type="term" value="F:metal ion binding"/>
    <property type="evidence" value="ECO:0007669"/>
    <property type="project" value="UniProtKB-KW"/>
</dbReference>
<dbReference type="Proteomes" id="UP001432322">
    <property type="component" value="Unassembled WGS sequence"/>
</dbReference>
<dbReference type="EMBL" id="BTSY01000004">
    <property type="protein sequence ID" value="GMT23303.1"/>
    <property type="molecule type" value="Genomic_DNA"/>
</dbReference>
<protein>
    <recommendedName>
        <fullName evidence="8">Hydrolase</fullName>
    </recommendedName>
</protein>
<keyword evidence="7" id="KW-1185">Reference proteome</keyword>
<dbReference type="Pfam" id="PF13344">
    <property type="entry name" value="Hydrolase_6"/>
    <property type="match status" value="1"/>
</dbReference>
<comment type="caution">
    <text evidence="6">The sequence shown here is derived from an EMBL/GenBank/DDBJ whole genome shotgun (WGS) entry which is preliminary data.</text>
</comment>
<dbReference type="InterPro" id="IPR006349">
    <property type="entry name" value="PGP_euk"/>
</dbReference>
<keyword evidence="5" id="KW-0460">Magnesium</keyword>
<name>A0AAV5VY64_9BILA</name>
<dbReference type="InterPro" id="IPR036412">
    <property type="entry name" value="HAD-like_sf"/>
</dbReference>
<comment type="similarity">
    <text evidence="2">Belongs to the HAD-like hydrolase superfamily.</text>
</comment>
<dbReference type="InterPro" id="IPR023214">
    <property type="entry name" value="HAD_sf"/>
</dbReference>
<evidence type="ECO:0000256" key="4">
    <source>
        <dbReference type="PIRSR" id="PIRSR000915-2"/>
    </source>
</evidence>
<evidence type="ECO:0000256" key="2">
    <source>
        <dbReference type="PIRNR" id="PIRNR000915"/>
    </source>
</evidence>
<feature type="binding site" evidence="4">
    <location>
        <position position="218"/>
    </location>
    <ligand>
        <name>substrate</name>
    </ligand>
</feature>
<dbReference type="AlphaFoldDB" id="A0AAV5VY64"/>
<evidence type="ECO:0000313" key="7">
    <source>
        <dbReference type="Proteomes" id="UP001432322"/>
    </source>
</evidence>
<evidence type="ECO:0000313" key="6">
    <source>
        <dbReference type="EMBL" id="GMT23303.1"/>
    </source>
</evidence>
<keyword evidence="5" id="KW-0479">Metal-binding</keyword>
<feature type="binding site" evidence="5">
    <location>
        <position position="23"/>
    </location>
    <ligand>
        <name>Mg(2+)</name>
        <dbReference type="ChEBI" id="CHEBI:18420"/>
    </ligand>
</feature>
<dbReference type="GO" id="GO:0005737">
    <property type="term" value="C:cytoplasm"/>
    <property type="evidence" value="ECO:0007669"/>
    <property type="project" value="TreeGrafter"/>
</dbReference>
<dbReference type="NCBIfam" id="TIGR01452">
    <property type="entry name" value="PGP_euk"/>
    <property type="match status" value="1"/>
</dbReference>
<accession>A0AAV5VY64</accession>